<dbReference type="InterPro" id="IPR000620">
    <property type="entry name" value="EamA_dom"/>
</dbReference>
<gene>
    <name evidence="3" type="ordered locus">KVU_1626</name>
</gene>
<dbReference type="AlphaFoldDB" id="F9YA54"/>
<keyword evidence="1" id="KW-0812">Transmembrane</keyword>
<feature type="transmembrane region" description="Helical" evidence="1">
    <location>
        <begin position="281"/>
        <end position="301"/>
    </location>
</feature>
<feature type="transmembrane region" description="Helical" evidence="1">
    <location>
        <begin position="197"/>
        <end position="214"/>
    </location>
</feature>
<dbReference type="InterPro" id="IPR037185">
    <property type="entry name" value="EmrE-like"/>
</dbReference>
<feature type="transmembrane region" description="Helical" evidence="1">
    <location>
        <begin position="75"/>
        <end position="96"/>
    </location>
</feature>
<evidence type="ECO:0000313" key="4">
    <source>
        <dbReference type="Proteomes" id="UP000000692"/>
    </source>
</evidence>
<dbReference type="EMBL" id="CP002018">
    <property type="protein sequence ID" value="AEM41465.1"/>
    <property type="molecule type" value="Genomic_DNA"/>
</dbReference>
<dbReference type="eggNOG" id="COG0697">
    <property type="taxonomic scope" value="Bacteria"/>
</dbReference>
<dbReference type="SUPFAM" id="SSF103481">
    <property type="entry name" value="Multidrug resistance efflux transporter EmrE"/>
    <property type="match status" value="1"/>
</dbReference>
<sequence length="303" mass="31963">MFGVAAAGFSRGRIDPPTLVGMSAILMWSATVGLYRNISEIFGPIGGSALIFTVSGIVALIHAGPKAFRGHSPRYLLIGGAMFVTYEIALALAVGFAQTRAQSVEVGLINYLWPSFTIALAIWAGHARAGIMVIPGILICLLGVFWAATGSANFSLAAMVHNIGSNPLPYILAFIAAITWPLYTILTKGMAQGRSAVPLFLLATAALLWVYYGVSDQPTLVYNSKGAMMVLTFGVLTTLAYSAWTYGVNHGNLTLMATASYFSPLLSVMLSSVLLSMVPGLNFWLGASLVTAGSLICLAATKR</sequence>
<keyword evidence="1" id="KW-1133">Transmembrane helix</keyword>
<reference evidence="3 4" key="1">
    <citation type="journal article" date="2011" name="J. Bacteriol.">
        <title>Complete genome sequence of the industrial strain Ketogulonicigenium vulgare WSH-001.</title>
        <authorList>
            <person name="Liu L."/>
            <person name="Li Y."/>
            <person name="Zhang J."/>
            <person name="Zhou Z."/>
            <person name="Liu J."/>
            <person name="Li X."/>
            <person name="Zhou J."/>
            <person name="Du G."/>
            <person name="Wang L."/>
            <person name="Chen J."/>
        </authorList>
    </citation>
    <scope>NUCLEOTIDE SEQUENCE [LARGE SCALE GENOMIC DNA]</scope>
    <source>
        <strain evidence="3 4">WSH-001</strain>
    </source>
</reference>
<dbReference type="Proteomes" id="UP000000692">
    <property type="component" value="Chromosome"/>
</dbReference>
<dbReference type="PATRIC" id="fig|759362.5.peg.1672"/>
<dbReference type="NCBIfam" id="NF008676">
    <property type="entry name" value="PRK11689.1"/>
    <property type="match status" value="1"/>
</dbReference>
<dbReference type="Pfam" id="PF00892">
    <property type="entry name" value="EamA"/>
    <property type="match status" value="1"/>
</dbReference>
<dbReference type="RefSeq" id="WP_013384816.1">
    <property type="nucleotide sequence ID" value="NC_017384.1"/>
</dbReference>
<keyword evidence="1" id="KW-0472">Membrane</keyword>
<accession>F9YA54</accession>
<feature type="transmembrane region" description="Helical" evidence="1">
    <location>
        <begin position="253"/>
        <end position="275"/>
    </location>
</feature>
<protein>
    <submittedName>
        <fullName evidence="3">Permease of drug/metabolite transporter</fullName>
    </submittedName>
</protein>
<feature type="transmembrane region" description="Helical" evidence="1">
    <location>
        <begin position="41"/>
        <end position="63"/>
    </location>
</feature>
<feature type="transmembrane region" description="Helical" evidence="1">
    <location>
        <begin position="168"/>
        <end position="185"/>
    </location>
</feature>
<dbReference type="HOGENOM" id="CLU_058959_1_1_5"/>
<evidence type="ECO:0000313" key="3">
    <source>
        <dbReference type="EMBL" id="AEM41465.1"/>
    </source>
</evidence>
<dbReference type="KEGG" id="kvl:KVU_1626"/>
<feature type="domain" description="EamA" evidence="2">
    <location>
        <begin position="170"/>
        <end position="296"/>
    </location>
</feature>
<proteinExistence type="predicted"/>
<evidence type="ECO:0000259" key="2">
    <source>
        <dbReference type="Pfam" id="PF00892"/>
    </source>
</evidence>
<feature type="transmembrane region" description="Helical" evidence="1">
    <location>
        <begin position="131"/>
        <end position="148"/>
    </location>
</feature>
<feature type="transmembrane region" description="Helical" evidence="1">
    <location>
        <begin position="108"/>
        <end position="124"/>
    </location>
</feature>
<keyword evidence="4" id="KW-1185">Reference proteome</keyword>
<feature type="transmembrane region" description="Helical" evidence="1">
    <location>
        <begin position="226"/>
        <end position="246"/>
    </location>
</feature>
<dbReference type="OrthoDB" id="9795732at2"/>
<dbReference type="GO" id="GO:0016020">
    <property type="term" value="C:membrane"/>
    <property type="evidence" value="ECO:0007669"/>
    <property type="project" value="InterPro"/>
</dbReference>
<name>F9YA54_KETVW</name>
<evidence type="ECO:0000256" key="1">
    <source>
        <dbReference type="SAM" id="Phobius"/>
    </source>
</evidence>
<organism evidence="3 4">
    <name type="scientific">Ketogulonicigenium vulgare (strain WSH-001)</name>
    <dbReference type="NCBI Taxonomy" id="759362"/>
    <lineage>
        <taxon>Bacteria</taxon>
        <taxon>Pseudomonadati</taxon>
        <taxon>Pseudomonadota</taxon>
        <taxon>Alphaproteobacteria</taxon>
        <taxon>Rhodobacterales</taxon>
        <taxon>Roseobacteraceae</taxon>
        <taxon>Ketogulonicigenium</taxon>
    </lineage>
</organism>